<dbReference type="InterPro" id="IPR016450">
    <property type="entry name" value="UCP005522"/>
</dbReference>
<sequence length="485" mass="54738">MTFDQYKTDGFFDEYFVEDGKPRSYVRKIVKTINEMDPGELYNRQKAAEALMFETGITFTLYNTDETKEDIIPFDILPRIIPHREWEYIELGLKQRVEALNRFVADVYGDQKILKDKVVPKDLVLSSKAYRKQLLGIKPPRGIWTHISGIDLVRDDQGEFLVLEDNMRCPSGVSYVLENRAILKRIFPIVFQASHISPVEEYPSKLREMLEYLVPDKDNPTVAVLTPGMYNSAFFEHAFLAREMSVDLVQGSDLIVEDDFVYMRTTRGLQKVDSIYRRLDDDFLDPKMFRPDSLLGVPGIMKAWAKGNVALVNAPGTGVSDDKAIYSFVPQIIKYYLGEDPILSNVQTHLCRNKAELDFVVKNLEHLVVKPVAESGGYGILIGPKASKKEREAFKEKLLANPDNYIAQPVVSLSRAPVVVQESGMEGRHVDLRPFILYGKEIFVLNGGLTRVALKKGSLVVNSSQGGGSKDTWVIEPGKTKGTDA</sequence>
<evidence type="ECO:0000259" key="2">
    <source>
        <dbReference type="Pfam" id="PF14403"/>
    </source>
</evidence>
<feature type="domain" description="Circularly permuted ATP-grasp type 2" evidence="2">
    <location>
        <begin position="78"/>
        <end position="453"/>
    </location>
</feature>
<organism evidence="3 4">
    <name type="scientific">Candidatus Lambdaproteobacteria bacterium RIFOXYD2_FULL_56_26</name>
    <dbReference type="NCBI Taxonomy" id="1817773"/>
    <lineage>
        <taxon>Bacteria</taxon>
        <taxon>Pseudomonadati</taxon>
        <taxon>Pseudomonadota</taxon>
        <taxon>Candidatus Lambdaproteobacteria</taxon>
    </lineage>
</organism>
<evidence type="ECO:0000313" key="3">
    <source>
        <dbReference type="EMBL" id="OGH04248.1"/>
    </source>
</evidence>
<accession>A0A1F6H1H6</accession>
<dbReference type="PIRSF" id="PIRSF005522">
    <property type="entry name" value="UCP005522"/>
    <property type="match status" value="1"/>
</dbReference>
<gene>
    <name evidence="3" type="ORF">A2557_10605</name>
</gene>
<dbReference type="EMBL" id="MFNF01000005">
    <property type="protein sequence ID" value="OGH04248.1"/>
    <property type="molecule type" value="Genomic_DNA"/>
</dbReference>
<feature type="region of interest" description="Disordered" evidence="1">
    <location>
        <begin position="463"/>
        <end position="485"/>
    </location>
</feature>
<name>A0A1F6H1H6_9PROT</name>
<dbReference type="AlphaFoldDB" id="A0A1F6H1H6"/>
<dbReference type="Pfam" id="PF14403">
    <property type="entry name" value="CP_ATPgrasp_2"/>
    <property type="match status" value="1"/>
</dbReference>
<proteinExistence type="predicted"/>
<reference evidence="3 4" key="1">
    <citation type="journal article" date="2016" name="Nat. Commun.">
        <title>Thousands of microbial genomes shed light on interconnected biogeochemical processes in an aquifer system.</title>
        <authorList>
            <person name="Anantharaman K."/>
            <person name="Brown C.T."/>
            <person name="Hug L.A."/>
            <person name="Sharon I."/>
            <person name="Castelle C.J."/>
            <person name="Probst A.J."/>
            <person name="Thomas B.C."/>
            <person name="Singh A."/>
            <person name="Wilkins M.J."/>
            <person name="Karaoz U."/>
            <person name="Brodie E.L."/>
            <person name="Williams K.H."/>
            <person name="Hubbard S.S."/>
            <person name="Banfield J.F."/>
        </authorList>
    </citation>
    <scope>NUCLEOTIDE SEQUENCE [LARGE SCALE GENOMIC DNA]</scope>
</reference>
<evidence type="ECO:0000313" key="4">
    <source>
        <dbReference type="Proteomes" id="UP000177583"/>
    </source>
</evidence>
<evidence type="ECO:0000256" key="1">
    <source>
        <dbReference type="SAM" id="MobiDB-lite"/>
    </source>
</evidence>
<comment type="caution">
    <text evidence="3">The sequence shown here is derived from an EMBL/GenBank/DDBJ whole genome shotgun (WGS) entry which is preliminary data.</text>
</comment>
<dbReference type="SUPFAM" id="SSF56059">
    <property type="entry name" value="Glutathione synthetase ATP-binding domain-like"/>
    <property type="match status" value="1"/>
</dbReference>
<dbReference type="Gene3D" id="3.30.1490.270">
    <property type="match status" value="1"/>
</dbReference>
<dbReference type="InterPro" id="IPR051680">
    <property type="entry name" value="ATP-dep_Glu-Cys_Ligase-2"/>
</dbReference>
<dbReference type="Proteomes" id="UP000177583">
    <property type="component" value="Unassembled WGS sequence"/>
</dbReference>
<dbReference type="PANTHER" id="PTHR34595">
    <property type="entry name" value="BLR5612 PROTEIN"/>
    <property type="match status" value="1"/>
</dbReference>
<dbReference type="Gene3D" id="3.40.50.11290">
    <property type="match status" value="1"/>
</dbReference>
<dbReference type="PANTHER" id="PTHR34595:SF7">
    <property type="entry name" value="SLL1039 PROTEIN"/>
    <property type="match status" value="1"/>
</dbReference>
<protein>
    <recommendedName>
        <fullName evidence="2">Circularly permuted ATP-grasp type 2 domain-containing protein</fullName>
    </recommendedName>
</protein>
<dbReference type="InterPro" id="IPR025841">
    <property type="entry name" value="CP_ATPgrasp_2"/>
</dbReference>